<gene>
    <name evidence="7" type="ORF">HTZ84_05560</name>
</gene>
<evidence type="ECO:0000256" key="1">
    <source>
        <dbReference type="ARBA" id="ARBA00022485"/>
    </source>
</evidence>
<dbReference type="Gene3D" id="3.30.70.20">
    <property type="match status" value="2"/>
</dbReference>
<evidence type="ECO:0000256" key="3">
    <source>
        <dbReference type="ARBA" id="ARBA00023004"/>
    </source>
</evidence>
<feature type="compositionally biased region" description="Basic and acidic residues" evidence="5">
    <location>
        <begin position="73"/>
        <end position="91"/>
    </location>
</feature>
<name>A0ABX2L6D5_9EURY</name>
<dbReference type="CDD" id="cd10551">
    <property type="entry name" value="PsrB"/>
    <property type="match status" value="1"/>
</dbReference>
<dbReference type="Pfam" id="PF16947">
    <property type="entry name" value="Ferredoxin_N"/>
    <property type="match status" value="1"/>
</dbReference>
<comment type="caution">
    <text evidence="7">The sequence shown here is derived from an EMBL/GenBank/DDBJ whole genome shotgun (WGS) entry which is preliminary data.</text>
</comment>
<evidence type="ECO:0000256" key="5">
    <source>
        <dbReference type="SAM" id="MobiDB-lite"/>
    </source>
</evidence>
<feature type="region of interest" description="Disordered" evidence="5">
    <location>
        <begin position="1"/>
        <end position="20"/>
    </location>
</feature>
<dbReference type="InterPro" id="IPR017896">
    <property type="entry name" value="4Fe4S_Fe-S-bd"/>
</dbReference>
<keyword evidence="8" id="KW-1185">Reference proteome</keyword>
<evidence type="ECO:0000259" key="6">
    <source>
        <dbReference type="PROSITE" id="PS51379"/>
    </source>
</evidence>
<dbReference type="PROSITE" id="PS00198">
    <property type="entry name" value="4FE4S_FER_1"/>
    <property type="match status" value="1"/>
</dbReference>
<dbReference type="EMBL" id="JABUQZ010000001">
    <property type="protein sequence ID" value="NUC71782.1"/>
    <property type="molecule type" value="Genomic_DNA"/>
</dbReference>
<dbReference type="PANTHER" id="PTHR43177:SF3">
    <property type="entry name" value="PROTEIN NRFC HOMOLOG"/>
    <property type="match status" value="1"/>
</dbReference>
<dbReference type="PROSITE" id="PS51379">
    <property type="entry name" value="4FE4S_FER_2"/>
    <property type="match status" value="2"/>
</dbReference>
<proteinExistence type="predicted"/>
<keyword evidence="3" id="KW-0408">Iron</keyword>
<keyword evidence="2" id="KW-0479">Metal-binding</keyword>
<keyword evidence="4" id="KW-0411">Iron-sulfur</keyword>
<accession>A0ABX2L6D5</accession>
<dbReference type="SUPFAM" id="SSF54862">
    <property type="entry name" value="4Fe-4S ferredoxins"/>
    <property type="match status" value="1"/>
</dbReference>
<evidence type="ECO:0000313" key="8">
    <source>
        <dbReference type="Proteomes" id="UP001016761"/>
    </source>
</evidence>
<evidence type="ECO:0000256" key="4">
    <source>
        <dbReference type="ARBA" id="ARBA00023014"/>
    </source>
</evidence>
<dbReference type="Proteomes" id="UP001016761">
    <property type="component" value="Unassembled WGS sequence"/>
</dbReference>
<dbReference type="InterPro" id="IPR017900">
    <property type="entry name" value="4Fe4S_Fe_S_CS"/>
</dbReference>
<keyword evidence="1" id="KW-0004">4Fe-4S</keyword>
<feature type="region of interest" description="Disordered" evidence="5">
    <location>
        <begin position="70"/>
        <end position="91"/>
    </location>
</feature>
<dbReference type="InterPro" id="IPR031604">
    <property type="entry name" value="Ferredoxin_N"/>
</dbReference>
<dbReference type="InterPro" id="IPR050954">
    <property type="entry name" value="ET_IronSulfur_Cluster-Binding"/>
</dbReference>
<protein>
    <submittedName>
        <fullName evidence="7">4Fe-4S dicluster domain-containing protein</fullName>
    </submittedName>
</protein>
<evidence type="ECO:0000313" key="7">
    <source>
        <dbReference type="EMBL" id="NUC71782.1"/>
    </source>
</evidence>
<sequence length="446" mass="48916">MGDNENVTDDGPSRWPEGDRRTELERMLEDADHDAELGLEMARDARRVTAGELSEAEFYDRYHEAVVAEFGEDDRPLERPGDGRDAETGSRFGVDEESRRGVMRKVGAGAGAVGLSAWVATADDDTAPSAAEAPEASEGDDEGTQWGMVLDLEQCDGCLSCVVACAEEHNWERGANWMYVLDYEESASDGHNRLIRPCQHCTDAPCEKVCPTTARHTRDSDGLVLTDYDVCIGCRYCQVACPYGVNYFQWDDPGVSADELEDDHVYDARGRPVGSRGPRGVMEKCTFCATRQDGTKGEEFVGRTACEDACPPEAIQFGDMNDPESDTRRYLEDPELARVRAQNPPEDELQEAIAVLTGETDPAEDSDDGLTEREARALVRAEVGTAESTFRLLEDIGTEPNIVYIGDEPSADAHQVDGPIDYDEVGHVDNRTDVLDQGTVGLELPD</sequence>
<dbReference type="RefSeq" id="WP_174679763.1">
    <property type="nucleotide sequence ID" value="NZ_JABUQZ010000001.1"/>
</dbReference>
<feature type="domain" description="4Fe-4S ferredoxin-type" evidence="6">
    <location>
        <begin position="222"/>
        <end position="251"/>
    </location>
</feature>
<feature type="domain" description="4Fe-4S ferredoxin-type" evidence="6">
    <location>
        <begin position="146"/>
        <end position="176"/>
    </location>
</feature>
<evidence type="ECO:0000256" key="2">
    <source>
        <dbReference type="ARBA" id="ARBA00022723"/>
    </source>
</evidence>
<dbReference type="PANTHER" id="PTHR43177">
    <property type="entry name" value="PROTEIN NRFC"/>
    <property type="match status" value="1"/>
</dbReference>
<organism evidence="7 8">
    <name type="scientific">Haloterrigena gelatinilytica</name>
    <dbReference type="NCBI Taxonomy" id="2741724"/>
    <lineage>
        <taxon>Archaea</taxon>
        <taxon>Methanobacteriati</taxon>
        <taxon>Methanobacteriota</taxon>
        <taxon>Stenosarchaea group</taxon>
        <taxon>Halobacteria</taxon>
        <taxon>Halobacteriales</taxon>
        <taxon>Natrialbaceae</taxon>
        <taxon>Haloterrigena</taxon>
    </lineage>
</organism>
<reference evidence="7 8" key="1">
    <citation type="submission" date="2020-06" db="EMBL/GenBank/DDBJ databases">
        <title>Haloterrigena sp. nov., an extremely halophilic archaeon isolated from a saline sediment.</title>
        <authorList>
            <person name="Liu B.-B."/>
        </authorList>
    </citation>
    <scope>NUCLEOTIDE SEQUENCE [LARGE SCALE GENOMIC DNA]</scope>
    <source>
        <strain evidence="7 8">SYSU A558-1</strain>
    </source>
</reference>
<dbReference type="Pfam" id="PF13247">
    <property type="entry name" value="Fer4_11"/>
    <property type="match status" value="1"/>
</dbReference>